<evidence type="ECO:0000256" key="1">
    <source>
        <dbReference type="SAM" id="SignalP"/>
    </source>
</evidence>
<organism evidence="2">
    <name type="scientific">Anopheles braziliensis</name>
    <dbReference type="NCBI Taxonomy" id="58242"/>
    <lineage>
        <taxon>Eukaryota</taxon>
        <taxon>Metazoa</taxon>
        <taxon>Ecdysozoa</taxon>
        <taxon>Arthropoda</taxon>
        <taxon>Hexapoda</taxon>
        <taxon>Insecta</taxon>
        <taxon>Pterygota</taxon>
        <taxon>Neoptera</taxon>
        <taxon>Endopterygota</taxon>
        <taxon>Diptera</taxon>
        <taxon>Nematocera</taxon>
        <taxon>Culicoidea</taxon>
        <taxon>Culicidae</taxon>
        <taxon>Anophelinae</taxon>
        <taxon>Anopheles</taxon>
    </lineage>
</organism>
<reference evidence="2" key="1">
    <citation type="submission" date="2018-01" db="EMBL/GenBank/DDBJ databases">
        <title>An insight into the sialome of Amazonian anophelines.</title>
        <authorList>
            <person name="Ribeiro J.M."/>
            <person name="Scarpassa V."/>
            <person name="Calvo E."/>
        </authorList>
    </citation>
    <scope>NUCLEOTIDE SEQUENCE</scope>
    <source>
        <tissue evidence="2">Salivary glands</tissue>
    </source>
</reference>
<keyword evidence="1" id="KW-0732">Signal</keyword>
<feature type="chain" id="PRO_5014999069" evidence="1">
    <location>
        <begin position="20"/>
        <end position="75"/>
    </location>
</feature>
<evidence type="ECO:0000313" key="2">
    <source>
        <dbReference type="EMBL" id="MBW32927.1"/>
    </source>
</evidence>
<feature type="signal peptide" evidence="1">
    <location>
        <begin position="1"/>
        <end position="19"/>
    </location>
</feature>
<dbReference type="AlphaFoldDB" id="A0A2M3ZWI9"/>
<proteinExistence type="predicted"/>
<protein>
    <submittedName>
        <fullName evidence="2">Putative secreted peptide</fullName>
    </submittedName>
</protein>
<sequence>MPHDKLLLAFFSFLFFSFHDDHFGGSGPLTHLLSPQTLSHIHKQAHKHKDNPITNNMATKDTVRLRGARWCCCCC</sequence>
<accession>A0A2M3ZWI9</accession>
<name>A0A2M3ZWI9_9DIPT</name>
<dbReference type="EMBL" id="GGFM01012176">
    <property type="protein sequence ID" value="MBW32927.1"/>
    <property type="molecule type" value="Transcribed_RNA"/>
</dbReference>